<gene>
    <name evidence="3" type="ORF">CCO03_07125</name>
</gene>
<feature type="compositionally biased region" description="Basic and acidic residues" evidence="2">
    <location>
        <begin position="67"/>
        <end position="78"/>
    </location>
</feature>
<feature type="region of interest" description="Disordered" evidence="2">
    <location>
        <begin position="53"/>
        <end position="82"/>
    </location>
</feature>
<dbReference type="Gene3D" id="3.40.190.10">
    <property type="entry name" value="Periplasmic binding protein-like II"/>
    <property type="match status" value="1"/>
</dbReference>
<dbReference type="PANTHER" id="PTHR42928:SF5">
    <property type="entry name" value="BLR1237 PROTEIN"/>
    <property type="match status" value="1"/>
</dbReference>
<dbReference type="EMBL" id="CP021455">
    <property type="protein sequence ID" value="ARU04475.1"/>
    <property type="molecule type" value="Genomic_DNA"/>
</dbReference>
<dbReference type="PANTHER" id="PTHR42928">
    <property type="entry name" value="TRICARBOXYLATE-BINDING PROTEIN"/>
    <property type="match status" value="1"/>
</dbReference>
<dbReference type="CDD" id="cd07012">
    <property type="entry name" value="PBP2_Bug_TTT"/>
    <property type="match status" value="1"/>
</dbReference>
<dbReference type="SUPFAM" id="SSF53850">
    <property type="entry name" value="Periplasmic binding protein-like II"/>
    <property type="match status" value="1"/>
</dbReference>
<sequence length="553" mass="60507">MFMNFWGIPGHAMKIDRAWLDTASTYPHPRPLTRQNPGRPWSVETIRAPAAQACHHTPTPSSPRGHGAREASFRLSERRAHRRRAPACRAAWIGQHRARGQAERLAARDEAEGAVKHTTLKPTTATPHLPRPWPARRRCGVRPLQAACAPRHCRCGVRCCRRDKPCGKPSARIAQRRRKVCLGQACAQFRSCAGRGSSVRPHRSPPMRLRPLAAPDHLEATGHPGPYCKAAEPRWSRRNLLTLAGAAALSPLAAPAHASSDTVRLVVGFPPGGSTDVIARLISPGLAAALGKTVIVENKPGASGTLAIRQVEASAPNQDVYALYPTTTMMGFVVNGQEAELDKISAISMVYEQYGFVVVNPQYPDMAEVRTLNDLFALAKTKMVNYCSSGPGTGGHLSMERLARQRGLQMEHVAYKGAMAAVNDILGNHIGVILMDPTNIGAHLKSGRLRALSVSYEKRSADFPDVPTSAESGYPELQTAVSWVNFIGPAKMPADKRRRMGEVIQKLVADPEINRRLIELYAVPRTRSPEDTARIMARDLKHWKQVIAEGKKT</sequence>
<dbReference type="Proteomes" id="UP000196138">
    <property type="component" value="Chromosome"/>
</dbReference>
<evidence type="ECO:0000256" key="1">
    <source>
        <dbReference type="ARBA" id="ARBA00006987"/>
    </source>
</evidence>
<reference evidence="3 4" key="1">
    <citation type="submission" date="2017-05" db="EMBL/GenBank/DDBJ databases">
        <authorList>
            <person name="Song R."/>
            <person name="Chenine A.L."/>
            <person name="Ruprecht R.M."/>
        </authorList>
    </citation>
    <scope>NUCLEOTIDE SEQUENCE [LARGE SCALE GENOMIC DNA]</scope>
    <source>
        <strain evidence="3 4">DSM 26136</strain>
    </source>
</reference>
<dbReference type="AlphaFoldDB" id="A0A1Y0ELF3"/>
<evidence type="ECO:0000313" key="3">
    <source>
        <dbReference type="EMBL" id="ARU04475.1"/>
    </source>
</evidence>
<dbReference type="InterPro" id="IPR042100">
    <property type="entry name" value="Bug_dom1"/>
</dbReference>
<dbReference type="KEGG" id="cser:CCO03_07125"/>
<keyword evidence="4" id="KW-1185">Reference proteome</keyword>
<evidence type="ECO:0000313" key="4">
    <source>
        <dbReference type="Proteomes" id="UP000196138"/>
    </source>
</evidence>
<evidence type="ECO:0000256" key="2">
    <source>
        <dbReference type="SAM" id="MobiDB-lite"/>
    </source>
</evidence>
<dbReference type="Gene3D" id="3.40.190.150">
    <property type="entry name" value="Bordetella uptake gene, domain 1"/>
    <property type="match status" value="1"/>
</dbReference>
<comment type="similarity">
    <text evidence="1">Belongs to the UPF0065 (bug) family.</text>
</comment>
<dbReference type="InterPro" id="IPR005064">
    <property type="entry name" value="BUG"/>
</dbReference>
<accession>A0A1Y0ELF3</accession>
<protein>
    <recommendedName>
        <fullName evidence="5">Tripartite tricarboxylate transporter substrate binding protein</fullName>
    </recommendedName>
</protein>
<proteinExistence type="inferred from homology"/>
<name>A0A1Y0ELF3_9BURK</name>
<evidence type="ECO:0008006" key="5">
    <source>
        <dbReference type="Google" id="ProtNLM"/>
    </source>
</evidence>
<dbReference type="Pfam" id="PF03401">
    <property type="entry name" value="TctC"/>
    <property type="match status" value="1"/>
</dbReference>
<organism evidence="3 4">
    <name type="scientific">Comamonas serinivorans</name>
    <dbReference type="NCBI Taxonomy" id="1082851"/>
    <lineage>
        <taxon>Bacteria</taxon>
        <taxon>Pseudomonadati</taxon>
        <taxon>Pseudomonadota</taxon>
        <taxon>Betaproteobacteria</taxon>
        <taxon>Burkholderiales</taxon>
        <taxon>Comamonadaceae</taxon>
        <taxon>Comamonas</taxon>
    </lineage>
</organism>